<feature type="modified residue" description="O-(phosphoribosyl dephospho-coenzyme A)serine" evidence="4 6">
    <location>
        <position position="25"/>
    </location>
</feature>
<dbReference type="RefSeq" id="WP_026634057.1">
    <property type="nucleotide sequence ID" value="NZ_FONH01000002.1"/>
</dbReference>
<name>A0A1I1Z7P6_9GAMM</name>
<sequence>MQTLAFTFPAAAPPRGRALAGVVASGDLEVLLEPASDARITIEVTTSVEGMERTWAALFARLFAEPTRPAVHLQINDFGATPGVVGLRIAQAFDAVAQED</sequence>
<dbReference type="InterPro" id="IPR009662">
    <property type="entry name" value="Malonate_deCO2ase_dsu"/>
</dbReference>
<comment type="PTM">
    <text evidence="4 6">Covalently binds the prosthetic group of malonate decarboxylase.</text>
</comment>
<evidence type="ECO:0000313" key="8">
    <source>
        <dbReference type="Proteomes" id="UP000199477"/>
    </source>
</evidence>
<reference evidence="8" key="1">
    <citation type="submission" date="2016-10" db="EMBL/GenBank/DDBJ databases">
        <authorList>
            <person name="Varghese N."/>
            <person name="Submissions S."/>
        </authorList>
    </citation>
    <scope>NUCLEOTIDE SEQUENCE [LARGE SCALE GENOMIC DNA]</scope>
    <source>
        <strain evidence="8">UNC178MFTsu3.1</strain>
    </source>
</reference>
<comment type="subcellular location">
    <subcellularLocation>
        <location evidence="1 4">Cytoplasm</location>
    </subcellularLocation>
</comment>
<dbReference type="Pfam" id="PF06857">
    <property type="entry name" value="ACP"/>
    <property type="match status" value="1"/>
</dbReference>
<dbReference type="STRING" id="500610.SAMN02799615_00613"/>
<dbReference type="NCBIfam" id="NF002293">
    <property type="entry name" value="PRK01220.1"/>
    <property type="match status" value="1"/>
</dbReference>
<dbReference type="NCBIfam" id="TIGR03130">
    <property type="entry name" value="malonate_delta"/>
    <property type="match status" value="1"/>
</dbReference>
<accession>A0A1I1Z7P6</accession>
<comment type="similarity">
    <text evidence="4">Belongs to the MdcC family.</text>
</comment>
<dbReference type="HAMAP" id="MF_00710">
    <property type="entry name" value="Malonate_deCO2ase_dsu"/>
    <property type="match status" value="1"/>
</dbReference>
<dbReference type="Proteomes" id="UP000199477">
    <property type="component" value="Unassembled WGS sequence"/>
</dbReference>
<dbReference type="AlphaFoldDB" id="A0A1I1Z7P6"/>
<evidence type="ECO:0000256" key="3">
    <source>
        <dbReference type="ARBA" id="ARBA00022553"/>
    </source>
</evidence>
<evidence type="ECO:0000256" key="5">
    <source>
        <dbReference type="NCBIfam" id="TIGR03130"/>
    </source>
</evidence>
<keyword evidence="8" id="KW-1185">Reference proteome</keyword>
<evidence type="ECO:0000256" key="1">
    <source>
        <dbReference type="ARBA" id="ARBA00004496"/>
    </source>
</evidence>
<dbReference type="InterPro" id="IPR023439">
    <property type="entry name" value="Mal_deCO2ase/Cit_lyase_ACP"/>
</dbReference>
<dbReference type="GO" id="GO:0000036">
    <property type="term" value="F:acyl carrier activity"/>
    <property type="evidence" value="ECO:0007669"/>
    <property type="project" value="UniProtKB-UniRule"/>
</dbReference>
<evidence type="ECO:0000256" key="4">
    <source>
        <dbReference type="HAMAP-Rule" id="MF_00710"/>
    </source>
</evidence>
<dbReference type="GO" id="GO:0005737">
    <property type="term" value="C:cytoplasm"/>
    <property type="evidence" value="ECO:0007669"/>
    <property type="project" value="UniProtKB-SubCell"/>
</dbReference>
<dbReference type="EMBL" id="FONH01000002">
    <property type="protein sequence ID" value="SFE26523.1"/>
    <property type="molecule type" value="Genomic_DNA"/>
</dbReference>
<gene>
    <name evidence="4" type="primary">mdcC</name>
    <name evidence="7" type="ORF">SAMN02799615_00613</name>
</gene>
<keyword evidence="3 4" id="KW-0597">Phosphoprotein</keyword>
<comment type="function">
    <text evidence="4">Subunit of malonate decarboxylase, it is an acyl carrier protein to which acetyl and malonyl thioester residues are bound via a 2'-(5''-phosphoribosyl)-3'-dephospho-CoA prosthetic group and turn over during the catalytic mechanism.</text>
</comment>
<protein>
    <recommendedName>
        <fullName evidence="4 5">Malonate decarboxylase acyl carrier protein</fullName>
    </recommendedName>
    <alternativeName>
        <fullName evidence="4">Malonate decarboxylase subunit delta</fullName>
    </alternativeName>
</protein>
<evidence type="ECO:0000256" key="6">
    <source>
        <dbReference type="PIRSR" id="PIRSR609662-50"/>
    </source>
</evidence>
<organism evidence="7 8">
    <name type="scientific">Dyella marensis</name>
    <dbReference type="NCBI Taxonomy" id="500610"/>
    <lineage>
        <taxon>Bacteria</taxon>
        <taxon>Pseudomonadati</taxon>
        <taxon>Pseudomonadota</taxon>
        <taxon>Gammaproteobacteria</taxon>
        <taxon>Lysobacterales</taxon>
        <taxon>Rhodanobacteraceae</taxon>
        <taxon>Dyella</taxon>
    </lineage>
</organism>
<evidence type="ECO:0000313" key="7">
    <source>
        <dbReference type="EMBL" id="SFE26523.1"/>
    </source>
</evidence>
<proteinExistence type="inferred from homology"/>
<evidence type="ECO:0000256" key="2">
    <source>
        <dbReference type="ARBA" id="ARBA00022490"/>
    </source>
</evidence>
<keyword evidence="2 4" id="KW-0963">Cytoplasm</keyword>